<gene>
    <name evidence="1" type="ORF">OFLC_LOCUS15015</name>
</gene>
<dbReference type="EMBL" id="UZAJ01041486">
    <property type="protein sequence ID" value="VDP20031.1"/>
    <property type="molecule type" value="Genomic_DNA"/>
</dbReference>
<name>A0A183I5K3_9BILA</name>
<dbReference type="AlphaFoldDB" id="A0A183I5K3"/>
<dbReference type="Proteomes" id="UP000267606">
    <property type="component" value="Unassembled WGS sequence"/>
</dbReference>
<organism evidence="3">
    <name type="scientific">Onchocerca flexuosa</name>
    <dbReference type="NCBI Taxonomy" id="387005"/>
    <lineage>
        <taxon>Eukaryota</taxon>
        <taxon>Metazoa</taxon>
        <taxon>Ecdysozoa</taxon>
        <taxon>Nematoda</taxon>
        <taxon>Chromadorea</taxon>
        <taxon>Rhabditida</taxon>
        <taxon>Spirurina</taxon>
        <taxon>Spiruromorpha</taxon>
        <taxon>Filarioidea</taxon>
        <taxon>Onchocercidae</taxon>
        <taxon>Onchocerca</taxon>
    </lineage>
</organism>
<protein>
    <submittedName>
        <fullName evidence="3">Protein phosphatase 1 regulatory subunit 22</fullName>
    </submittedName>
</protein>
<dbReference type="STRING" id="387005.A0A183I5K3"/>
<proteinExistence type="predicted"/>
<evidence type="ECO:0000313" key="2">
    <source>
        <dbReference type="Proteomes" id="UP000267606"/>
    </source>
</evidence>
<keyword evidence="2" id="KW-1185">Reference proteome</keyword>
<accession>A0A183I5K3</accession>
<evidence type="ECO:0000313" key="3">
    <source>
        <dbReference type="WBParaSite" id="OFLC_0001502601-mRNA-1"/>
    </source>
</evidence>
<reference evidence="3" key="1">
    <citation type="submission" date="2016-06" db="UniProtKB">
        <authorList>
            <consortium name="WormBaseParasite"/>
        </authorList>
    </citation>
    <scope>IDENTIFICATION</scope>
</reference>
<reference evidence="1 2" key="2">
    <citation type="submission" date="2018-11" db="EMBL/GenBank/DDBJ databases">
        <authorList>
            <consortium name="Pathogen Informatics"/>
        </authorList>
    </citation>
    <scope>NUCLEOTIDE SEQUENCE [LARGE SCALE GENOMIC DNA]</scope>
</reference>
<evidence type="ECO:0000313" key="1">
    <source>
        <dbReference type="EMBL" id="VDP20031.1"/>
    </source>
</evidence>
<dbReference type="WBParaSite" id="OFLC_0001502601-mRNA-1">
    <property type="protein sequence ID" value="OFLC_0001502601-mRNA-1"/>
    <property type="gene ID" value="OFLC_0001502601"/>
</dbReference>
<sequence>MAGNNIEVSALHSLSCTHVSKIDLRRNALKRTMRLTSLICCALTELDIRDNENLLELDLSNLHTIQVFKYSRY</sequence>